<dbReference type="SUPFAM" id="SSF110296">
    <property type="entry name" value="Oligoxyloglucan reducing end-specific cellobiohydrolase"/>
    <property type="match status" value="2"/>
</dbReference>
<feature type="chain" id="PRO_5012549252" description="IPT/TIG domain-containing protein" evidence="1">
    <location>
        <begin position="27"/>
        <end position="686"/>
    </location>
</feature>
<dbReference type="AlphaFoldDB" id="A0A1S9P912"/>
<dbReference type="RefSeq" id="WP_078350731.1">
    <property type="nucleotide sequence ID" value="NZ_MBTF01000036.1"/>
</dbReference>
<evidence type="ECO:0000313" key="3">
    <source>
        <dbReference type="EMBL" id="OOQ57435.1"/>
    </source>
</evidence>
<evidence type="ECO:0000256" key="1">
    <source>
        <dbReference type="SAM" id="SignalP"/>
    </source>
</evidence>
<dbReference type="Proteomes" id="UP000189739">
    <property type="component" value="Unassembled WGS sequence"/>
</dbReference>
<dbReference type="InterPro" id="IPR002909">
    <property type="entry name" value="IPT_dom"/>
</dbReference>
<dbReference type="SUPFAM" id="SSF81296">
    <property type="entry name" value="E set domains"/>
    <property type="match status" value="2"/>
</dbReference>
<dbReference type="CDD" id="cd00603">
    <property type="entry name" value="IPT_PCSR"/>
    <property type="match status" value="1"/>
</dbReference>
<reference evidence="3 4" key="1">
    <citation type="submission" date="2016-07" db="EMBL/GenBank/DDBJ databases">
        <title>Genomic analysis of zinc-resistant bacterium Mucilaginibacter pedocola TBZ30.</title>
        <authorList>
            <person name="Huang J."/>
            <person name="Tang J."/>
        </authorList>
    </citation>
    <scope>NUCLEOTIDE SEQUENCE [LARGE SCALE GENOMIC DNA]</scope>
    <source>
        <strain evidence="3 4">TBZ30</strain>
    </source>
</reference>
<feature type="domain" description="IPT/TIG" evidence="2">
    <location>
        <begin position="201"/>
        <end position="280"/>
    </location>
</feature>
<dbReference type="InterPro" id="IPR013783">
    <property type="entry name" value="Ig-like_fold"/>
</dbReference>
<accession>A0A1S9P912</accession>
<dbReference type="STRING" id="1792845.BC343_15165"/>
<keyword evidence="4" id="KW-1185">Reference proteome</keyword>
<proteinExistence type="predicted"/>
<feature type="signal peptide" evidence="1">
    <location>
        <begin position="1"/>
        <end position="26"/>
    </location>
</feature>
<sequence>MKTHLKALPKVVVLMLLLITATISCKKDKKVEPTPVTPTSSMTGTIDGKAIKLDANALTSTYYSSAGDDSKALETTATLNADGDKLKFFINDLKNGITNITKKSGTSLNPGSHTIRLNADTQSPVQSYVTYYSASNAYFAYSGTIEVLITETTITVKWSINFKDAAGREFNSAGSFTFVNFIATTKPKSEVKDPTPVAATPTIENISPTSGKSGDTVSITGVNYSTVLAENDVKFNGTTATLKSATATRIVAYVPQTGTTGAITLKVKNSDLTTGPVFTYVQPATITSITPQQAHVGDTVTVKGTNFSTVIAENEAGFNATPVRLAGTVISATATELKVIVPQTALTGAFTLRVRGGATLTWDFVVLPTPPPPTTGGTWQDVNVPFNFSEMNMAVSAGKSVLFANKGQKYLYYSADGATYKNVIDSLPFDRVNVIINRLAVDNTTYYVATNLGLAKSTDGQHWVKLTPSANLANQGFNGIVARRNTVVVMNGSTVFWSNNQGDTWNNQTMDKGGAIYLDYIFSDSSGKYFYSIDVNRDSGDGVTKTLYVSTDQGKTWSAQNAGVTGRYLFSGGYPELYGSTNSAQFLLYSPTTSSIFDMRVFRSTDQGRTWTKVSDDQTYFVKVSGTTVAFGDTKLHLSNDEGATFKIVDIPAGFSIGGYVKTDDYQYIFCTKNGTTTHKIFRMAN</sequence>
<dbReference type="PROSITE" id="PS51257">
    <property type="entry name" value="PROKAR_LIPOPROTEIN"/>
    <property type="match status" value="1"/>
</dbReference>
<dbReference type="Pfam" id="PF01833">
    <property type="entry name" value="TIG"/>
    <property type="match status" value="2"/>
</dbReference>
<gene>
    <name evidence="3" type="ORF">BC343_15165</name>
</gene>
<dbReference type="CDD" id="cd15482">
    <property type="entry name" value="Sialidase_non-viral"/>
    <property type="match status" value="1"/>
</dbReference>
<evidence type="ECO:0000313" key="4">
    <source>
        <dbReference type="Proteomes" id="UP000189739"/>
    </source>
</evidence>
<comment type="caution">
    <text evidence="3">The sequence shown here is derived from an EMBL/GenBank/DDBJ whole genome shotgun (WGS) entry which is preliminary data.</text>
</comment>
<protein>
    <recommendedName>
        <fullName evidence="2">IPT/TIG domain-containing protein</fullName>
    </recommendedName>
</protein>
<name>A0A1S9P912_9SPHI</name>
<dbReference type="EMBL" id="MBTF01000036">
    <property type="protein sequence ID" value="OOQ57435.1"/>
    <property type="molecule type" value="Genomic_DNA"/>
</dbReference>
<dbReference type="Gene3D" id="2.60.40.10">
    <property type="entry name" value="Immunoglobulins"/>
    <property type="match status" value="2"/>
</dbReference>
<keyword evidence="1" id="KW-0732">Signal</keyword>
<organism evidence="3 4">
    <name type="scientific">Mucilaginibacter pedocola</name>
    <dbReference type="NCBI Taxonomy" id="1792845"/>
    <lineage>
        <taxon>Bacteria</taxon>
        <taxon>Pseudomonadati</taxon>
        <taxon>Bacteroidota</taxon>
        <taxon>Sphingobacteriia</taxon>
        <taxon>Sphingobacteriales</taxon>
        <taxon>Sphingobacteriaceae</taxon>
        <taxon>Mucilaginibacter</taxon>
    </lineage>
</organism>
<dbReference type="InterPro" id="IPR015943">
    <property type="entry name" value="WD40/YVTN_repeat-like_dom_sf"/>
</dbReference>
<dbReference type="Gene3D" id="2.130.10.10">
    <property type="entry name" value="YVTN repeat-like/Quinoprotein amine dehydrogenase"/>
    <property type="match status" value="2"/>
</dbReference>
<dbReference type="InterPro" id="IPR014756">
    <property type="entry name" value="Ig_E-set"/>
</dbReference>
<feature type="domain" description="IPT/TIG" evidence="2">
    <location>
        <begin position="285"/>
        <end position="355"/>
    </location>
</feature>
<evidence type="ECO:0000259" key="2">
    <source>
        <dbReference type="Pfam" id="PF01833"/>
    </source>
</evidence>
<dbReference type="OrthoDB" id="1524003at2"/>